<evidence type="ECO:0000313" key="2">
    <source>
        <dbReference type="EMBL" id="AMG39403.1"/>
    </source>
</evidence>
<name>A0A0X8P3W3_ALCXX</name>
<accession>A0A0X8P3W3</accession>
<evidence type="ECO:0000256" key="1">
    <source>
        <dbReference type="SAM" id="SignalP"/>
    </source>
</evidence>
<evidence type="ECO:0008006" key="4">
    <source>
        <dbReference type="Google" id="ProtNLM"/>
    </source>
</evidence>
<reference evidence="3" key="1">
    <citation type="submission" date="2015-12" db="EMBL/GenBank/DDBJ databases">
        <title>FDA dAtabase for Regulatory Grade micrObial Sequences (FDA-ARGOS): Supporting development and validation of Infectious Disease Dx tests.</title>
        <authorList>
            <person name="Case J."/>
            <person name="Tallon L."/>
            <person name="Sadzewicz L."/>
            <person name="Sengamalay N."/>
            <person name="Ott S."/>
            <person name="Godinez A."/>
            <person name="Nagaraj S."/>
            <person name="Nadendla S."/>
            <person name="Sichtig H."/>
        </authorList>
    </citation>
    <scope>NUCLEOTIDE SEQUENCE [LARGE SCALE GENOMIC DNA]</scope>
    <source>
        <strain evidence="3">FDAARGOS_147</strain>
    </source>
</reference>
<keyword evidence="1" id="KW-0732">Signal</keyword>
<dbReference type="Proteomes" id="UP000060602">
    <property type="component" value="Chromosome"/>
</dbReference>
<dbReference type="RefSeq" id="WP_061073805.1">
    <property type="nucleotide sequence ID" value="NZ_CP014060.2"/>
</dbReference>
<dbReference type="EMBL" id="CP014060">
    <property type="protein sequence ID" value="AMG39403.1"/>
    <property type="molecule type" value="Genomic_DNA"/>
</dbReference>
<gene>
    <name evidence="2" type="ORF">AL504_27375</name>
</gene>
<feature type="signal peptide" evidence="1">
    <location>
        <begin position="1"/>
        <end position="27"/>
    </location>
</feature>
<organism evidence="2 3">
    <name type="scientific">Alcaligenes xylosoxydans xylosoxydans</name>
    <name type="common">Achromobacter xylosoxidans</name>
    <dbReference type="NCBI Taxonomy" id="85698"/>
    <lineage>
        <taxon>Bacteria</taxon>
        <taxon>Pseudomonadati</taxon>
        <taxon>Pseudomonadota</taxon>
        <taxon>Betaproteobacteria</taxon>
        <taxon>Burkholderiales</taxon>
        <taxon>Alcaligenaceae</taxon>
        <taxon>Achromobacter</taxon>
    </lineage>
</organism>
<dbReference type="AlphaFoldDB" id="A0A0X8P3W3"/>
<dbReference type="PROSITE" id="PS51257">
    <property type="entry name" value="PROKAR_LIPOPROTEIN"/>
    <property type="match status" value="1"/>
</dbReference>
<feature type="chain" id="PRO_5007069278" description="Lipoprotein" evidence="1">
    <location>
        <begin position="28"/>
        <end position="351"/>
    </location>
</feature>
<evidence type="ECO:0000313" key="3">
    <source>
        <dbReference type="Proteomes" id="UP000060602"/>
    </source>
</evidence>
<protein>
    <recommendedName>
        <fullName evidence="4">Lipoprotein</fullName>
    </recommendedName>
</protein>
<proteinExistence type="predicted"/>
<sequence>MTLPRPRPRLALSLLTLTLALSGCVNIPSSNGYGTRDDPRYGQLLDLINEALKADMAVVLVADLMPHASLKDAMTMTQWTPTVIWMHEKAPQVTFSRKFQTNSLKRDPKETYLFQAFEVHILPPGKYLLTGGDDYKLNALLDQVGAKRGPEGSGRGANGTAYLSPELYREFYRQEAWRDATTHTETKTRQVCTAVHMASGACVSWGQQQYSETTAGMPAGYYEETDSRDIPAIKVQARIPPKQALASFTLQGGQLVLSQRMHLKTPSYKFRQQSCRAVDPKMIECPLEDLTVYTRPAPMEFTRQFIAQRTNLSAEHQALLAKLQPMQITPLGKQGMEDPIWGVPLSMDKGR</sequence>